<feature type="coiled-coil region" evidence="3">
    <location>
        <begin position="105"/>
        <end position="175"/>
    </location>
</feature>
<feature type="non-terminal residue" evidence="6">
    <location>
        <position position="1"/>
    </location>
</feature>
<protein>
    <recommendedName>
        <fullName evidence="5">I/LWEQ domain-containing protein</fullName>
    </recommendedName>
</protein>
<dbReference type="AlphaFoldDB" id="A0A1B6CWD0"/>
<gene>
    <name evidence="6" type="ORF">g.29591</name>
</gene>
<sequence length="389" mass="41648">IAAATSALVKAASSAQRELIDSGKVSRRPLTSSDDGQWSEGLISAARLVAAATHSLVESANSLVQGVSSEEKLVSSAKQVASSTAQLLVACKVKADPDADSTKRLQAAGNAVKRATDNLVRAAQQAIQQEEERSLVLNRRMVGGIAQEINARSEVLRKEKELEEARGRLTAIRQAKYKLKGEISPTNGEGDNYDSFNSSRFDTSHSPDTSDSYHGYNSTVNSSQSHGFNSTVNSSQSHGFNSAVNSSQGLNSAVNSSQSLGLNSTFNTSHGLNSTLNTSHGLNSSINSSHYSNSHFQETSSKSPEQMYVSSVESRNKVYNLSKPEQIFTTTPPNYSPSSLHFTSISSASDVLNGVTSEQQSLAHSLEQRMLKSTVTTTTTTKSYRVNES</sequence>
<evidence type="ECO:0000256" key="3">
    <source>
        <dbReference type="SAM" id="Coils"/>
    </source>
</evidence>
<dbReference type="InterPro" id="IPR035964">
    <property type="entry name" value="I/LWEQ_dom_sf"/>
</dbReference>
<name>A0A1B6CWD0_9HEMI</name>
<dbReference type="GO" id="GO:0098609">
    <property type="term" value="P:cell-cell adhesion"/>
    <property type="evidence" value="ECO:0007669"/>
    <property type="project" value="TreeGrafter"/>
</dbReference>
<dbReference type="EMBL" id="GEDC01019617">
    <property type="protein sequence ID" value="JAS17681.1"/>
    <property type="molecule type" value="Transcribed_RNA"/>
</dbReference>
<dbReference type="PROSITE" id="PS50945">
    <property type="entry name" value="I_LWEQ"/>
    <property type="match status" value="1"/>
</dbReference>
<feature type="domain" description="I/LWEQ" evidence="5">
    <location>
        <begin position="1"/>
        <end position="180"/>
    </location>
</feature>
<dbReference type="Gene3D" id="1.20.1410.10">
    <property type="entry name" value="I/LWEQ domain"/>
    <property type="match status" value="1"/>
</dbReference>
<dbReference type="GO" id="GO:0005925">
    <property type="term" value="C:focal adhesion"/>
    <property type="evidence" value="ECO:0007669"/>
    <property type="project" value="TreeGrafter"/>
</dbReference>
<feature type="compositionally biased region" description="Polar residues" evidence="4">
    <location>
        <begin position="184"/>
        <end position="255"/>
    </location>
</feature>
<dbReference type="SUPFAM" id="SSF109885">
    <property type="entry name" value="I/LWEQ domain"/>
    <property type="match status" value="1"/>
</dbReference>
<feature type="region of interest" description="Disordered" evidence="4">
    <location>
        <begin position="182"/>
        <end position="255"/>
    </location>
</feature>
<dbReference type="SMART" id="SM00307">
    <property type="entry name" value="ILWEQ"/>
    <property type="match status" value="1"/>
</dbReference>
<dbReference type="PANTHER" id="PTHR19981">
    <property type="entry name" value="TALIN"/>
    <property type="match status" value="1"/>
</dbReference>
<accession>A0A1B6CWD0</accession>
<dbReference type="GO" id="GO:0005737">
    <property type="term" value="C:cytoplasm"/>
    <property type="evidence" value="ECO:0007669"/>
    <property type="project" value="UniProtKB-SubCell"/>
</dbReference>
<reference evidence="6" key="1">
    <citation type="submission" date="2015-12" db="EMBL/GenBank/DDBJ databases">
        <title>De novo transcriptome assembly of four potential Pierce s Disease insect vectors from Arizona vineyards.</title>
        <authorList>
            <person name="Tassone E.E."/>
        </authorList>
    </citation>
    <scope>NUCLEOTIDE SEQUENCE</scope>
</reference>
<evidence type="ECO:0000313" key="6">
    <source>
        <dbReference type="EMBL" id="JAS17681.1"/>
    </source>
</evidence>
<keyword evidence="3" id="KW-0175">Coiled coil</keyword>
<keyword evidence="2" id="KW-0963">Cytoplasm</keyword>
<dbReference type="GO" id="GO:0003779">
    <property type="term" value="F:actin binding"/>
    <property type="evidence" value="ECO:0007669"/>
    <property type="project" value="InterPro"/>
</dbReference>
<dbReference type="GO" id="GO:0005886">
    <property type="term" value="C:plasma membrane"/>
    <property type="evidence" value="ECO:0007669"/>
    <property type="project" value="TreeGrafter"/>
</dbReference>
<proteinExistence type="predicted"/>
<evidence type="ECO:0000256" key="2">
    <source>
        <dbReference type="ARBA" id="ARBA00022490"/>
    </source>
</evidence>
<evidence type="ECO:0000259" key="5">
    <source>
        <dbReference type="PROSITE" id="PS50945"/>
    </source>
</evidence>
<dbReference type="GO" id="GO:0005178">
    <property type="term" value="F:integrin binding"/>
    <property type="evidence" value="ECO:0007669"/>
    <property type="project" value="TreeGrafter"/>
</dbReference>
<dbReference type="PANTHER" id="PTHR19981:SF1">
    <property type="entry name" value="RHEA, ISOFORM B"/>
    <property type="match status" value="1"/>
</dbReference>
<evidence type="ECO:0000256" key="1">
    <source>
        <dbReference type="ARBA" id="ARBA00004496"/>
    </source>
</evidence>
<dbReference type="GO" id="GO:0030036">
    <property type="term" value="P:actin cytoskeleton organization"/>
    <property type="evidence" value="ECO:0007669"/>
    <property type="project" value="TreeGrafter"/>
</dbReference>
<organism evidence="6">
    <name type="scientific">Clastoptera arizonana</name>
    <name type="common">Arizona spittle bug</name>
    <dbReference type="NCBI Taxonomy" id="38151"/>
    <lineage>
        <taxon>Eukaryota</taxon>
        <taxon>Metazoa</taxon>
        <taxon>Ecdysozoa</taxon>
        <taxon>Arthropoda</taxon>
        <taxon>Hexapoda</taxon>
        <taxon>Insecta</taxon>
        <taxon>Pterygota</taxon>
        <taxon>Neoptera</taxon>
        <taxon>Paraneoptera</taxon>
        <taxon>Hemiptera</taxon>
        <taxon>Auchenorrhyncha</taxon>
        <taxon>Cercopoidea</taxon>
        <taxon>Clastopteridae</taxon>
        <taxon>Clastoptera</taxon>
    </lineage>
</organism>
<dbReference type="Pfam" id="PF01608">
    <property type="entry name" value="I_LWEQ"/>
    <property type="match status" value="1"/>
</dbReference>
<dbReference type="FunFam" id="1.20.1410.10:FF:000001">
    <property type="entry name" value="Talin 2"/>
    <property type="match status" value="1"/>
</dbReference>
<dbReference type="InterPro" id="IPR002558">
    <property type="entry name" value="ILWEQ_dom"/>
</dbReference>
<comment type="subcellular location">
    <subcellularLocation>
        <location evidence="1">Cytoplasm</location>
    </subcellularLocation>
</comment>
<evidence type="ECO:0000256" key="4">
    <source>
        <dbReference type="SAM" id="MobiDB-lite"/>
    </source>
</evidence>